<organism evidence="2 3">
    <name type="scientific">Pristionchus fissidentatus</name>
    <dbReference type="NCBI Taxonomy" id="1538716"/>
    <lineage>
        <taxon>Eukaryota</taxon>
        <taxon>Metazoa</taxon>
        <taxon>Ecdysozoa</taxon>
        <taxon>Nematoda</taxon>
        <taxon>Chromadorea</taxon>
        <taxon>Rhabditida</taxon>
        <taxon>Rhabditina</taxon>
        <taxon>Diplogasteromorpha</taxon>
        <taxon>Diplogasteroidea</taxon>
        <taxon>Neodiplogasteridae</taxon>
        <taxon>Pristionchus</taxon>
    </lineage>
</organism>
<accession>A0AAV5VSA4</accession>
<protein>
    <submittedName>
        <fullName evidence="2">Uncharacterized protein</fullName>
    </submittedName>
</protein>
<feature type="transmembrane region" description="Helical" evidence="1">
    <location>
        <begin position="73"/>
        <end position="94"/>
    </location>
</feature>
<evidence type="ECO:0000313" key="3">
    <source>
        <dbReference type="Proteomes" id="UP001432322"/>
    </source>
</evidence>
<sequence length="145" mass="16207">SSFTPVIDKCRQSGNSTVVLLHFMQSNTVADIRKALEQLNRSPSPSVIQLRTVYGMRLDRSTSDPDQDHITRIVLMGVGVLLFILCLIFLLIVCRAKRDFTKPSPSCLTAAFSPHPMKQSPYWSDITIPVVSKTNNEQSLQSTEL</sequence>
<feature type="non-terminal residue" evidence="2">
    <location>
        <position position="1"/>
    </location>
</feature>
<evidence type="ECO:0000256" key="1">
    <source>
        <dbReference type="SAM" id="Phobius"/>
    </source>
</evidence>
<name>A0AAV5VSA4_9BILA</name>
<keyword evidence="3" id="KW-1185">Reference proteome</keyword>
<keyword evidence="1" id="KW-0472">Membrane</keyword>
<keyword evidence="1" id="KW-0812">Transmembrane</keyword>
<dbReference type="EMBL" id="BTSY01000004">
    <property type="protein sequence ID" value="GMT22338.1"/>
    <property type="molecule type" value="Genomic_DNA"/>
</dbReference>
<dbReference type="AlphaFoldDB" id="A0AAV5VSA4"/>
<gene>
    <name evidence="2" type="ORF">PFISCL1PPCAC_13635</name>
</gene>
<comment type="caution">
    <text evidence="2">The sequence shown here is derived from an EMBL/GenBank/DDBJ whole genome shotgun (WGS) entry which is preliminary data.</text>
</comment>
<reference evidence="2" key="1">
    <citation type="submission" date="2023-10" db="EMBL/GenBank/DDBJ databases">
        <title>Genome assembly of Pristionchus species.</title>
        <authorList>
            <person name="Yoshida K."/>
            <person name="Sommer R.J."/>
        </authorList>
    </citation>
    <scope>NUCLEOTIDE SEQUENCE</scope>
    <source>
        <strain evidence="2">RS5133</strain>
    </source>
</reference>
<keyword evidence="1" id="KW-1133">Transmembrane helix</keyword>
<proteinExistence type="predicted"/>
<dbReference type="Proteomes" id="UP001432322">
    <property type="component" value="Unassembled WGS sequence"/>
</dbReference>
<evidence type="ECO:0000313" key="2">
    <source>
        <dbReference type="EMBL" id="GMT22338.1"/>
    </source>
</evidence>